<keyword evidence="1" id="KW-0812">Transmembrane</keyword>
<sequence>MLIMSHATLGALGIMAAVWVIAEVLNTSAANEKRIKVAAVLPALFIVLSWISGGILYVFYYAADKAIILKGPWPFAHELVMEIKEHLFFVTLLLALFLTIAARVNDLSSNRGARFVVIATAALIVLTGFAIEGAGATIALGVKMGLLAELAK</sequence>
<name>A0A1G2DGN3_9BACT</name>
<evidence type="ECO:0000256" key="1">
    <source>
        <dbReference type="SAM" id="Phobius"/>
    </source>
</evidence>
<dbReference type="Proteomes" id="UP000178534">
    <property type="component" value="Unassembled WGS sequence"/>
</dbReference>
<keyword evidence="1" id="KW-0472">Membrane</keyword>
<feature type="transmembrane region" description="Helical" evidence="1">
    <location>
        <begin position="116"/>
        <end position="142"/>
    </location>
</feature>
<dbReference type="STRING" id="1798665.A2942_02515"/>
<feature type="transmembrane region" description="Helical" evidence="1">
    <location>
        <begin position="37"/>
        <end position="63"/>
    </location>
</feature>
<accession>A0A1G2DGN3</accession>
<reference evidence="2 3" key="1">
    <citation type="journal article" date="2016" name="Nat. Commun.">
        <title>Thousands of microbial genomes shed light on interconnected biogeochemical processes in an aquifer system.</title>
        <authorList>
            <person name="Anantharaman K."/>
            <person name="Brown C.T."/>
            <person name="Hug L.A."/>
            <person name="Sharon I."/>
            <person name="Castelle C.J."/>
            <person name="Probst A.J."/>
            <person name="Thomas B.C."/>
            <person name="Singh A."/>
            <person name="Wilkins M.J."/>
            <person name="Karaoz U."/>
            <person name="Brodie E.L."/>
            <person name="Williams K.H."/>
            <person name="Hubbard S.S."/>
            <person name="Banfield J.F."/>
        </authorList>
    </citation>
    <scope>NUCLEOTIDE SEQUENCE [LARGE SCALE GENOMIC DNA]</scope>
</reference>
<comment type="caution">
    <text evidence="2">The sequence shown here is derived from an EMBL/GenBank/DDBJ whole genome shotgun (WGS) entry which is preliminary data.</text>
</comment>
<feature type="transmembrane region" description="Helical" evidence="1">
    <location>
        <begin position="83"/>
        <end position="104"/>
    </location>
</feature>
<protein>
    <submittedName>
        <fullName evidence="2">Uncharacterized protein</fullName>
    </submittedName>
</protein>
<dbReference type="EMBL" id="MHLP01000027">
    <property type="protein sequence ID" value="OGZ12121.1"/>
    <property type="molecule type" value="Genomic_DNA"/>
</dbReference>
<feature type="transmembrane region" description="Helical" evidence="1">
    <location>
        <begin position="6"/>
        <end position="25"/>
    </location>
</feature>
<proteinExistence type="predicted"/>
<evidence type="ECO:0000313" key="3">
    <source>
        <dbReference type="Proteomes" id="UP000178534"/>
    </source>
</evidence>
<dbReference type="AlphaFoldDB" id="A0A1G2DGN3"/>
<organism evidence="2 3">
    <name type="scientific">Candidatus Lloydbacteria bacterium RIFCSPLOWO2_01_FULL_50_20</name>
    <dbReference type="NCBI Taxonomy" id="1798665"/>
    <lineage>
        <taxon>Bacteria</taxon>
        <taxon>Candidatus Lloydiibacteriota</taxon>
    </lineage>
</organism>
<keyword evidence="1" id="KW-1133">Transmembrane helix</keyword>
<gene>
    <name evidence="2" type="ORF">A2942_02515</name>
</gene>
<evidence type="ECO:0000313" key="2">
    <source>
        <dbReference type="EMBL" id="OGZ12121.1"/>
    </source>
</evidence>